<feature type="coiled-coil region" evidence="1">
    <location>
        <begin position="174"/>
        <end position="205"/>
    </location>
</feature>
<proteinExistence type="predicted"/>
<accession>A0ABX2D8M1</accession>
<feature type="transmembrane region" description="Helical" evidence="3">
    <location>
        <begin position="238"/>
        <end position="262"/>
    </location>
</feature>
<keyword evidence="3" id="KW-0812">Transmembrane</keyword>
<dbReference type="Pfam" id="PF20538">
    <property type="entry name" value="DUF6753"/>
    <property type="match status" value="3"/>
</dbReference>
<sequence length="373" mass="42432">MSDRLLEELSEVDSQEFGEILETPREQGRLNNTKNNSIQYAENSQSLPDSPDTVPEDAVEEKLKSDGSKLNEKEFWELIDDDSREREALNRDPLSAPPMYERDTESLISQVLKGKDSKFRSHVIQTAYRYGLNKNDPLFIVLLATGQLELLLEKKPQEIDQFFKNWQSQWQGDLKDSQAVISQELEQVRQLTENWEKESREFLERQGKAAVKVQHRHISNSVYTLVRQAALEKVAHDIWSVIFGSGVVLGAMAIGAFIGLAVPRFIPAPELDPKGPRQLTLEQAVALEWGLSKEGQFARKNADTIQWATSNEGKYARQFMSWNQALLSEKGGKKLCETEINRLGVTLTVEGKPAQKGFCTLWIRSPQEREFVP</sequence>
<protein>
    <submittedName>
        <fullName evidence="4">Uncharacterized protein</fullName>
    </submittedName>
</protein>
<feature type="region of interest" description="Disordered" evidence="2">
    <location>
        <begin position="1"/>
        <end position="66"/>
    </location>
</feature>
<evidence type="ECO:0000256" key="2">
    <source>
        <dbReference type="SAM" id="MobiDB-lite"/>
    </source>
</evidence>
<evidence type="ECO:0000256" key="3">
    <source>
        <dbReference type="SAM" id="Phobius"/>
    </source>
</evidence>
<name>A0ABX2D8M1_9CYAN</name>
<keyword evidence="3" id="KW-1133">Transmembrane helix</keyword>
<gene>
    <name evidence="4" type="ORF">E5S67_05958</name>
</gene>
<dbReference type="Proteomes" id="UP000702425">
    <property type="component" value="Unassembled WGS sequence"/>
</dbReference>
<evidence type="ECO:0000313" key="5">
    <source>
        <dbReference type="Proteomes" id="UP000702425"/>
    </source>
</evidence>
<keyword evidence="1" id="KW-0175">Coiled coil</keyword>
<comment type="caution">
    <text evidence="4">The sequence shown here is derived from an EMBL/GenBank/DDBJ whole genome shotgun (WGS) entry which is preliminary data.</text>
</comment>
<evidence type="ECO:0000256" key="1">
    <source>
        <dbReference type="SAM" id="Coils"/>
    </source>
</evidence>
<feature type="compositionally biased region" description="Polar residues" evidence="2">
    <location>
        <begin position="29"/>
        <end position="48"/>
    </location>
</feature>
<keyword evidence="5" id="KW-1185">Reference proteome</keyword>
<keyword evidence="3" id="KW-0472">Membrane</keyword>
<dbReference type="InterPro" id="IPR046641">
    <property type="entry name" value="DUF6753"/>
</dbReference>
<reference evidence="4 5" key="1">
    <citation type="journal article" date="2020" name="Sci. Rep.">
        <title>A novel cyanobacterial geosmin producer, revising GeoA distribution and dispersion patterns in Bacteria.</title>
        <authorList>
            <person name="Churro C."/>
            <person name="Semedo-Aguiar A.P."/>
            <person name="Silva A.D."/>
            <person name="Pereira-Leal J.B."/>
            <person name="Leite R.B."/>
        </authorList>
    </citation>
    <scope>NUCLEOTIDE SEQUENCE [LARGE SCALE GENOMIC DNA]</scope>
    <source>
        <strain evidence="4 5">IPMA8</strain>
    </source>
</reference>
<evidence type="ECO:0000313" key="4">
    <source>
        <dbReference type="EMBL" id="NQE38173.1"/>
    </source>
</evidence>
<dbReference type="RefSeq" id="WP_246277044.1">
    <property type="nucleotide sequence ID" value="NZ_CAWPPK010000097.1"/>
</dbReference>
<organism evidence="4 5">
    <name type="scientific">Microcoleus asticus IPMA8</name>
    <dbReference type="NCBI Taxonomy" id="2563858"/>
    <lineage>
        <taxon>Bacteria</taxon>
        <taxon>Bacillati</taxon>
        <taxon>Cyanobacteriota</taxon>
        <taxon>Cyanophyceae</taxon>
        <taxon>Oscillatoriophycideae</taxon>
        <taxon>Oscillatoriales</taxon>
        <taxon>Microcoleaceae</taxon>
        <taxon>Microcoleus</taxon>
        <taxon>Microcoleus asticus</taxon>
    </lineage>
</organism>
<dbReference type="EMBL" id="SRRZ01000186">
    <property type="protein sequence ID" value="NQE38173.1"/>
    <property type="molecule type" value="Genomic_DNA"/>
</dbReference>